<reference evidence="2" key="1">
    <citation type="submission" date="2025-08" db="UniProtKB">
        <authorList>
            <consortium name="RefSeq"/>
        </authorList>
    </citation>
    <scope>IDENTIFICATION</scope>
    <source>
        <strain evidence="2">USDA-PBARC FA_bdor</strain>
        <tissue evidence="2">Whole organism</tissue>
    </source>
</reference>
<sequence length="125" mass="14040">MTLAHEAQASGGLRVSEELRVGPSGIRRSYYLPHHGVVRESSETTKLGVVFNGSAMTSSGKSLNDILHTGAKLQHDISDVLLWTRQHKVIFMTDITKMFRQIRVHEGLCSRFYGPTQMEDSQRIN</sequence>
<dbReference type="OrthoDB" id="5920040at2759"/>
<keyword evidence="1" id="KW-1185">Reference proteome</keyword>
<dbReference type="Proteomes" id="UP000694866">
    <property type="component" value="Unplaced"/>
</dbReference>
<organism evidence="1 2">
    <name type="scientific">Fopius arisanus</name>
    <dbReference type="NCBI Taxonomy" id="64838"/>
    <lineage>
        <taxon>Eukaryota</taxon>
        <taxon>Metazoa</taxon>
        <taxon>Ecdysozoa</taxon>
        <taxon>Arthropoda</taxon>
        <taxon>Hexapoda</taxon>
        <taxon>Insecta</taxon>
        <taxon>Pterygota</taxon>
        <taxon>Neoptera</taxon>
        <taxon>Endopterygota</taxon>
        <taxon>Hymenoptera</taxon>
        <taxon>Apocrita</taxon>
        <taxon>Ichneumonoidea</taxon>
        <taxon>Braconidae</taxon>
        <taxon>Opiinae</taxon>
        <taxon>Fopius</taxon>
    </lineage>
</organism>
<evidence type="ECO:0000313" key="1">
    <source>
        <dbReference type="Proteomes" id="UP000694866"/>
    </source>
</evidence>
<dbReference type="InterPro" id="IPR043502">
    <property type="entry name" value="DNA/RNA_pol_sf"/>
</dbReference>
<dbReference type="GeneID" id="105272570"/>
<dbReference type="PANTHER" id="PTHR47331">
    <property type="entry name" value="PHD-TYPE DOMAIN-CONTAINING PROTEIN"/>
    <property type="match status" value="1"/>
</dbReference>
<gene>
    <name evidence="2" type="primary">LOC105272570</name>
</gene>
<dbReference type="KEGG" id="fas:105272570"/>
<dbReference type="SUPFAM" id="SSF56672">
    <property type="entry name" value="DNA/RNA polymerases"/>
    <property type="match status" value="1"/>
</dbReference>
<evidence type="ECO:0000313" key="2">
    <source>
        <dbReference type="RefSeq" id="XP_011313052.1"/>
    </source>
</evidence>
<name>A0A9R1TNZ3_9HYME</name>
<dbReference type="RefSeq" id="XP_011313052.1">
    <property type="nucleotide sequence ID" value="XM_011314750.1"/>
</dbReference>
<dbReference type="GO" id="GO:0071897">
    <property type="term" value="P:DNA biosynthetic process"/>
    <property type="evidence" value="ECO:0007669"/>
    <property type="project" value="UniProtKB-ARBA"/>
</dbReference>
<protein>
    <submittedName>
        <fullName evidence="2">Uncharacterized protein</fullName>
    </submittedName>
</protein>
<dbReference type="AlphaFoldDB" id="A0A9R1TNZ3"/>
<proteinExistence type="predicted"/>
<accession>A0A9R1TNZ3</accession>